<dbReference type="SUPFAM" id="SSF81383">
    <property type="entry name" value="F-box domain"/>
    <property type="match status" value="1"/>
</dbReference>
<proteinExistence type="predicted"/>
<reference evidence="2" key="1">
    <citation type="submission" date="2021-01" db="EMBL/GenBank/DDBJ databases">
        <authorList>
            <person name="Corre E."/>
            <person name="Pelletier E."/>
            <person name="Niang G."/>
            <person name="Scheremetjew M."/>
            <person name="Finn R."/>
            <person name="Kale V."/>
            <person name="Holt S."/>
            <person name="Cochrane G."/>
            <person name="Meng A."/>
            <person name="Brown T."/>
            <person name="Cohen L."/>
        </authorList>
    </citation>
    <scope>NUCLEOTIDE SEQUENCE</scope>
    <source>
        <strain evidence="2">PLY429</strain>
    </source>
</reference>
<evidence type="ECO:0000259" key="1">
    <source>
        <dbReference type="Pfam" id="PF12937"/>
    </source>
</evidence>
<protein>
    <recommendedName>
        <fullName evidence="1">F-box domain-containing protein</fullName>
    </recommendedName>
</protein>
<dbReference type="Gene3D" id="1.20.1280.50">
    <property type="match status" value="1"/>
</dbReference>
<gene>
    <name evidence="2" type="ORF">TCHU04912_LOCUS5694</name>
</gene>
<dbReference type="InterPro" id="IPR001810">
    <property type="entry name" value="F-box_dom"/>
</dbReference>
<name>A0A7S1SML0_9CHLO</name>
<dbReference type="InterPro" id="IPR036047">
    <property type="entry name" value="F-box-like_dom_sf"/>
</dbReference>
<dbReference type="Pfam" id="PF12937">
    <property type="entry name" value="F-box-like"/>
    <property type="match status" value="1"/>
</dbReference>
<organism evidence="2">
    <name type="scientific">Tetraselmis chuii</name>
    <dbReference type="NCBI Taxonomy" id="63592"/>
    <lineage>
        <taxon>Eukaryota</taxon>
        <taxon>Viridiplantae</taxon>
        <taxon>Chlorophyta</taxon>
        <taxon>core chlorophytes</taxon>
        <taxon>Chlorodendrophyceae</taxon>
        <taxon>Chlorodendrales</taxon>
        <taxon>Chlorodendraceae</taxon>
        <taxon>Tetraselmis</taxon>
    </lineage>
</organism>
<sequence length="209" mass="24189">MYGGGALELLSDELVLHILSSGFELQELLRASRVSHRLHALVLGSEALWEGLAKATFPPPYELPDEGETLWRVHFKERFQLQRRKLLQKQQRKFLQATERMQAVQRDLGVQRRALKIEMARQERLQGELSSLQKVQQLEAAAHVWEPVAVRKFHSDVIEQSAVSSDCRCQQVKAELELTAVYIKQHVRSIRAQKQKQKEVRKQLLLLKP</sequence>
<dbReference type="EMBL" id="HBGG01011221">
    <property type="protein sequence ID" value="CAD9203459.1"/>
    <property type="molecule type" value="Transcribed_RNA"/>
</dbReference>
<feature type="domain" description="F-box" evidence="1">
    <location>
        <begin position="12"/>
        <end position="50"/>
    </location>
</feature>
<evidence type="ECO:0000313" key="2">
    <source>
        <dbReference type="EMBL" id="CAD9203459.1"/>
    </source>
</evidence>
<accession>A0A7S1SML0</accession>
<dbReference type="AlphaFoldDB" id="A0A7S1SML0"/>